<name>A0AAW3PZT3_9BURK</name>
<organism evidence="1 2">
    <name type="scientific">Burkholderia anthina</name>
    <dbReference type="NCBI Taxonomy" id="179879"/>
    <lineage>
        <taxon>Bacteria</taxon>
        <taxon>Pseudomonadati</taxon>
        <taxon>Pseudomonadota</taxon>
        <taxon>Betaproteobacteria</taxon>
        <taxon>Burkholderiales</taxon>
        <taxon>Burkholderiaceae</taxon>
        <taxon>Burkholderia</taxon>
        <taxon>Burkholderia cepacia complex</taxon>
    </lineage>
</organism>
<proteinExistence type="predicted"/>
<accession>A0AAW3PZT3</accession>
<sequence length="84" mass="9321">MLPREYVRLATISRPVRRHMPISASLHHASTLVQFRFAVFAVISYVGTSTSRRAPMLGAQKEKALISQGFFSSYLEARAGVEPA</sequence>
<dbReference type="EMBL" id="LNJP01000001">
    <property type="protein sequence ID" value="KWZ34751.1"/>
    <property type="molecule type" value="Genomic_DNA"/>
</dbReference>
<comment type="caution">
    <text evidence="1">The sequence shown here is derived from an EMBL/GenBank/DDBJ whole genome shotgun (WGS) entry which is preliminary data.</text>
</comment>
<dbReference type="AlphaFoldDB" id="A0AAW3PZT3"/>
<evidence type="ECO:0000313" key="1">
    <source>
        <dbReference type="EMBL" id="KWZ34751.1"/>
    </source>
</evidence>
<dbReference type="Proteomes" id="UP000070434">
    <property type="component" value="Chromosome 1"/>
</dbReference>
<evidence type="ECO:0000313" key="2">
    <source>
        <dbReference type="Proteomes" id="UP000070434"/>
    </source>
</evidence>
<protein>
    <submittedName>
        <fullName evidence="1">Uncharacterized protein</fullName>
    </submittedName>
</protein>
<gene>
    <name evidence="1" type="ORF">WS64_03970</name>
</gene>
<reference evidence="1 2" key="1">
    <citation type="submission" date="2015-11" db="EMBL/GenBank/DDBJ databases">
        <authorList>
            <person name="Sahl J."/>
            <person name="Wagner D."/>
            <person name="Keim P."/>
        </authorList>
    </citation>
    <scope>NUCLEOTIDE SEQUENCE [LARGE SCALE GENOMIC DNA]</scope>
    <source>
        <strain evidence="1 2">AZ-4-2-10-S1-D7</strain>
    </source>
</reference>